<accession>A0A9P0GXG9</accession>
<evidence type="ECO:0000256" key="1">
    <source>
        <dbReference type="ARBA" id="ARBA00022603"/>
    </source>
</evidence>
<keyword evidence="2" id="KW-0808">Transferase</keyword>
<evidence type="ECO:0000313" key="5">
    <source>
        <dbReference type="Proteomes" id="UP001153712"/>
    </source>
</evidence>
<dbReference type="Pfam" id="PF13649">
    <property type="entry name" value="Methyltransf_25"/>
    <property type="match status" value="1"/>
</dbReference>
<dbReference type="PANTHER" id="PTHR43861:SF1">
    <property type="entry name" value="TRANS-ACONITATE 2-METHYLTRANSFERASE"/>
    <property type="match status" value="1"/>
</dbReference>
<keyword evidence="1" id="KW-0489">Methyltransferase</keyword>
<dbReference type="GO" id="GO:0032259">
    <property type="term" value="P:methylation"/>
    <property type="evidence" value="ECO:0007669"/>
    <property type="project" value="UniProtKB-KW"/>
</dbReference>
<evidence type="ECO:0000256" key="2">
    <source>
        <dbReference type="ARBA" id="ARBA00022679"/>
    </source>
</evidence>
<dbReference type="InterPro" id="IPR029063">
    <property type="entry name" value="SAM-dependent_MTases_sf"/>
</dbReference>
<gene>
    <name evidence="4" type="ORF">PHYEVI_LOCUS7267</name>
</gene>
<evidence type="ECO:0000259" key="3">
    <source>
        <dbReference type="Pfam" id="PF13649"/>
    </source>
</evidence>
<dbReference type="InterPro" id="IPR041698">
    <property type="entry name" value="Methyltransf_25"/>
</dbReference>
<reference evidence="4" key="1">
    <citation type="submission" date="2022-01" db="EMBL/GenBank/DDBJ databases">
        <authorList>
            <person name="King R."/>
        </authorList>
    </citation>
    <scope>NUCLEOTIDE SEQUENCE</scope>
</reference>
<dbReference type="AlphaFoldDB" id="A0A9P0GXG9"/>
<sequence>MNRPQLYAKFSDLQKTDNSFVLDNYLETGGWGDGESICDIGCGDGTFSVEGLAPRLPDNFERLIACDVSEKMLDFARDKYPLPKFEFVEFDVSADDVPDEFRNAFHHVFSFYTMHWVRRQRKAFKNVFKMLKPGGDILFTFLAKSSLYDIYQNMSKRKKWSQYSVKEYISPYHGLKQPEKHLQKLLNNVGFDVKVCKLVTRSFHFPTLDVFRNTITAVNPIVQKLHPDDVEEYQEDFMAELSSIKSVVVENVNNNSDKSIREIHKIFVVIAKKPE</sequence>
<dbReference type="SUPFAM" id="SSF53335">
    <property type="entry name" value="S-adenosyl-L-methionine-dependent methyltransferases"/>
    <property type="match status" value="1"/>
</dbReference>
<dbReference type="GO" id="GO:0008168">
    <property type="term" value="F:methyltransferase activity"/>
    <property type="evidence" value="ECO:0007669"/>
    <property type="project" value="UniProtKB-KW"/>
</dbReference>
<dbReference type="OrthoDB" id="66144at2759"/>
<evidence type="ECO:0000313" key="4">
    <source>
        <dbReference type="EMBL" id="CAH1184056.1"/>
    </source>
</evidence>
<proteinExistence type="predicted"/>
<dbReference type="CDD" id="cd02440">
    <property type="entry name" value="AdoMet_MTases"/>
    <property type="match status" value="1"/>
</dbReference>
<protein>
    <recommendedName>
        <fullName evidence="3">Methyltransferase domain-containing protein</fullName>
    </recommendedName>
</protein>
<name>A0A9P0GXG9_PHYSR</name>
<dbReference type="Proteomes" id="UP001153712">
    <property type="component" value="Chromosome 4"/>
</dbReference>
<feature type="domain" description="Methyltransferase" evidence="3">
    <location>
        <begin position="37"/>
        <end position="135"/>
    </location>
</feature>
<dbReference type="PANTHER" id="PTHR43861">
    <property type="entry name" value="TRANS-ACONITATE 2-METHYLTRANSFERASE-RELATED"/>
    <property type="match status" value="1"/>
</dbReference>
<dbReference type="Gene3D" id="3.40.50.150">
    <property type="entry name" value="Vaccinia Virus protein VP39"/>
    <property type="match status" value="1"/>
</dbReference>
<keyword evidence="5" id="KW-1185">Reference proteome</keyword>
<dbReference type="EMBL" id="OU900097">
    <property type="protein sequence ID" value="CAH1184056.1"/>
    <property type="molecule type" value="Genomic_DNA"/>
</dbReference>
<organism evidence="4 5">
    <name type="scientific">Phyllotreta striolata</name>
    <name type="common">Striped flea beetle</name>
    <name type="synonym">Crioceris striolata</name>
    <dbReference type="NCBI Taxonomy" id="444603"/>
    <lineage>
        <taxon>Eukaryota</taxon>
        <taxon>Metazoa</taxon>
        <taxon>Ecdysozoa</taxon>
        <taxon>Arthropoda</taxon>
        <taxon>Hexapoda</taxon>
        <taxon>Insecta</taxon>
        <taxon>Pterygota</taxon>
        <taxon>Neoptera</taxon>
        <taxon>Endopterygota</taxon>
        <taxon>Coleoptera</taxon>
        <taxon>Polyphaga</taxon>
        <taxon>Cucujiformia</taxon>
        <taxon>Chrysomeloidea</taxon>
        <taxon>Chrysomelidae</taxon>
        <taxon>Galerucinae</taxon>
        <taxon>Alticini</taxon>
        <taxon>Phyllotreta</taxon>
    </lineage>
</organism>